<feature type="transmembrane region" description="Helical" evidence="1">
    <location>
        <begin position="15"/>
        <end position="40"/>
    </location>
</feature>
<keyword evidence="1" id="KW-1133">Transmembrane helix</keyword>
<dbReference type="EMBL" id="VFQC01000001">
    <property type="protein sequence ID" value="TQN32968.1"/>
    <property type="molecule type" value="Genomic_DNA"/>
</dbReference>
<dbReference type="AlphaFoldDB" id="A0A543NMB5"/>
<protein>
    <submittedName>
        <fullName evidence="2">Uncharacterized protein</fullName>
    </submittedName>
</protein>
<name>A0A543NMB5_9ACTN</name>
<sequence length="89" mass="8907">MPHVELNSVSMEPGLAAWLVVGTLVLAGLVLVGMAVRYALHSRRTLAGAHRAAAHPLPVTGGARSTVVCAGLGAALLCVAATMVAGILV</sequence>
<reference evidence="2 3" key="1">
    <citation type="submission" date="2019-06" db="EMBL/GenBank/DDBJ databases">
        <title>Sequencing the genomes of 1000 actinobacteria strains.</title>
        <authorList>
            <person name="Klenk H.-P."/>
        </authorList>
    </citation>
    <scope>NUCLEOTIDE SEQUENCE [LARGE SCALE GENOMIC DNA]</scope>
    <source>
        <strain evidence="2 3">DSM 45015</strain>
    </source>
</reference>
<gene>
    <name evidence="2" type="ORF">FHX37_2960</name>
</gene>
<keyword evidence="1" id="KW-0812">Transmembrane</keyword>
<proteinExistence type="predicted"/>
<dbReference type="Proteomes" id="UP000317422">
    <property type="component" value="Unassembled WGS sequence"/>
</dbReference>
<evidence type="ECO:0000256" key="1">
    <source>
        <dbReference type="SAM" id="Phobius"/>
    </source>
</evidence>
<keyword evidence="3" id="KW-1185">Reference proteome</keyword>
<organism evidence="2 3">
    <name type="scientific">Haloactinospora alba</name>
    <dbReference type="NCBI Taxonomy" id="405555"/>
    <lineage>
        <taxon>Bacteria</taxon>
        <taxon>Bacillati</taxon>
        <taxon>Actinomycetota</taxon>
        <taxon>Actinomycetes</taxon>
        <taxon>Streptosporangiales</taxon>
        <taxon>Nocardiopsidaceae</taxon>
        <taxon>Haloactinospora</taxon>
    </lineage>
</organism>
<evidence type="ECO:0000313" key="2">
    <source>
        <dbReference type="EMBL" id="TQN32968.1"/>
    </source>
</evidence>
<feature type="transmembrane region" description="Helical" evidence="1">
    <location>
        <begin position="61"/>
        <end position="88"/>
    </location>
</feature>
<comment type="caution">
    <text evidence="2">The sequence shown here is derived from an EMBL/GenBank/DDBJ whole genome shotgun (WGS) entry which is preliminary data.</text>
</comment>
<dbReference type="RefSeq" id="WP_141924397.1">
    <property type="nucleotide sequence ID" value="NZ_VFQC01000001.1"/>
</dbReference>
<evidence type="ECO:0000313" key="3">
    <source>
        <dbReference type="Proteomes" id="UP000317422"/>
    </source>
</evidence>
<keyword evidence="1" id="KW-0472">Membrane</keyword>
<accession>A0A543NMB5</accession>